<evidence type="ECO:0000313" key="2">
    <source>
        <dbReference type="EMBL" id="RJG12924.1"/>
    </source>
</evidence>
<dbReference type="Pfam" id="PF10592">
    <property type="entry name" value="AIPR"/>
    <property type="match status" value="1"/>
</dbReference>
<proteinExistence type="predicted"/>
<dbReference type="Proteomes" id="UP000284021">
    <property type="component" value="Unassembled WGS sequence"/>
</dbReference>
<sequence length="564" mass="63018">MHIEDLKFQNITQKYLKPYAKRSPTETMQFLKWILENIFRLDAQDADDACVDQKQDKGVDALVINDTLETIFIFQSKFKNSDKATLGDTDLKEFTGTLAQFKNPEGIDVLLAGKAHEGLKATIRRINLKEKIEAGYAIEGVFCTNVSLNGEGIDYLKNVVDITVYDSNRIVADFVDLDADAGVDDTFELNTSDTEVIDYQTADGVTAKIFLANALQLTHMKGISDSRLFSRNVRYSLGNTKVNKSLISSIRDKKEHKNFPLYHNGITILCDHMNAPSGDKLEISRYMVVNGAQSLTSLLNAKASISADLKILVKIIALGGDEELTDKITQNSNNQNAIKARDMRSNHGIQQRLKKEISLVKYGSYELQVKQGEATVKGVTTISNEKAGLALLALDLGDPWSCHQKYKVMDDSYSKIFGRSDVTGAKIIAFHSALEAITDSLDSFDDKLFGYYTLTTYFLGYVVSEIIKDDKVGKQVFNNIKQVVEKGKLQEFLDVFTSLASTTVADLNAEIEELRENEDGFDYKRDLKSPKWCRTMCGKLKASYNKDVKRKKAEPVSALLANIL</sequence>
<accession>A0A418XKD5</accession>
<gene>
    <name evidence="2" type="ORF">D3879_06505</name>
</gene>
<evidence type="ECO:0000313" key="3">
    <source>
        <dbReference type="Proteomes" id="UP000284021"/>
    </source>
</evidence>
<name>A0A418XKD5_9PSED</name>
<reference evidence="2 3" key="1">
    <citation type="submission" date="2018-09" db="EMBL/GenBank/DDBJ databases">
        <authorList>
            <person name="Zhu H."/>
        </authorList>
    </citation>
    <scope>NUCLEOTIDE SEQUENCE [LARGE SCALE GENOMIC DNA]</scope>
    <source>
        <strain evidence="2 3">K1S02-6</strain>
    </source>
</reference>
<comment type="caution">
    <text evidence="2">The sequence shown here is derived from an EMBL/GenBank/DDBJ whole genome shotgun (WGS) entry which is preliminary data.</text>
</comment>
<evidence type="ECO:0000259" key="1">
    <source>
        <dbReference type="Pfam" id="PF10592"/>
    </source>
</evidence>
<dbReference type="EMBL" id="QYUR01000002">
    <property type="protein sequence ID" value="RJG12924.1"/>
    <property type="molecule type" value="Genomic_DNA"/>
</dbReference>
<dbReference type="OrthoDB" id="9806213at2"/>
<dbReference type="AlphaFoldDB" id="A0A418XKD5"/>
<organism evidence="2 3">
    <name type="scientific">Pseudomonas cavernicola</name>
    <dbReference type="NCBI Taxonomy" id="2320866"/>
    <lineage>
        <taxon>Bacteria</taxon>
        <taxon>Pseudomonadati</taxon>
        <taxon>Pseudomonadota</taxon>
        <taxon>Gammaproteobacteria</taxon>
        <taxon>Pseudomonadales</taxon>
        <taxon>Pseudomonadaceae</taxon>
        <taxon>Pseudomonas</taxon>
    </lineage>
</organism>
<feature type="domain" description="Abortive phage infection protein C-terminal" evidence="1">
    <location>
        <begin position="229"/>
        <end position="363"/>
    </location>
</feature>
<dbReference type="InterPro" id="IPR018891">
    <property type="entry name" value="AIPR_C"/>
</dbReference>
<keyword evidence="3" id="KW-1185">Reference proteome</keyword>
<dbReference type="RefSeq" id="WP_119953247.1">
    <property type="nucleotide sequence ID" value="NZ_QYUR01000002.1"/>
</dbReference>
<protein>
    <recommendedName>
        <fullName evidence="1">Abortive phage infection protein C-terminal domain-containing protein</fullName>
    </recommendedName>
</protein>